<evidence type="ECO:0000256" key="8">
    <source>
        <dbReference type="ARBA" id="ARBA00022833"/>
    </source>
</evidence>
<evidence type="ECO:0000313" key="14">
    <source>
        <dbReference type="EMBL" id="HII69685.1"/>
    </source>
</evidence>
<comment type="cofactor">
    <cofactor evidence="1">
        <name>Zn(2+)</name>
        <dbReference type="ChEBI" id="CHEBI:29105"/>
    </cofactor>
</comment>
<dbReference type="GO" id="GO:0016020">
    <property type="term" value="C:membrane"/>
    <property type="evidence" value="ECO:0007669"/>
    <property type="project" value="UniProtKB-SubCell"/>
</dbReference>
<dbReference type="PANTHER" id="PTHR39188:SF3">
    <property type="entry name" value="STAGE IV SPORULATION PROTEIN FB"/>
    <property type="match status" value="1"/>
</dbReference>
<proteinExistence type="inferred from homology"/>
<feature type="transmembrane region" description="Helical" evidence="12">
    <location>
        <begin position="32"/>
        <end position="55"/>
    </location>
</feature>
<evidence type="ECO:0000256" key="2">
    <source>
        <dbReference type="ARBA" id="ARBA00004141"/>
    </source>
</evidence>
<comment type="similarity">
    <text evidence="3">Belongs to the peptidase M50B family.</text>
</comment>
<dbReference type="AlphaFoldDB" id="A0A832T7P9"/>
<keyword evidence="10" id="KW-0482">Metalloprotease</keyword>
<dbReference type="Pfam" id="PF02163">
    <property type="entry name" value="Peptidase_M50"/>
    <property type="match status" value="1"/>
</dbReference>
<evidence type="ECO:0000256" key="10">
    <source>
        <dbReference type="ARBA" id="ARBA00023049"/>
    </source>
</evidence>
<dbReference type="Proteomes" id="UP000619545">
    <property type="component" value="Unassembled WGS sequence"/>
</dbReference>
<keyword evidence="9 12" id="KW-1133">Transmembrane helix</keyword>
<evidence type="ECO:0000256" key="5">
    <source>
        <dbReference type="ARBA" id="ARBA00022692"/>
    </source>
</evidence>
<gene>
    <name evidence="14" type="ORF">HA336_00445</name>
</gene>
<dbReference type="RefSeq" id="WP_011019421.1">
    <property type="nucleotide sequence ID" value="NZ_DUJS01000001.1"/>
</dbReference>
<comment type="subcellular location">
    <subcellularLocation>
        <location evidence="2">Membrane</location>
        <topology evidence="2">Multi-pass membrane protein</topology>
    </subcellularLocation>
</comment>
<dbReference type="GeneID" id="1477154"/>
<feature type="transmembrane region" description="Helical" evidence="12">
    <location>
        <begin position="153"/>
        <end position="175"/>
    </location>
</feature>
<evidence type="ECO:0000256" key="3">
    <source>
        <dbReference type="ARBA" id="ARBA00007931"/>
    </source>
</evidence>
<comment type="caution">
    <text evidence="14">The sequence shown here is derived from an EMBL/GenBank/DDBJ whole genome shotgun (WGS) entry which is preliminary data.</text>
</comment>
<evidence type="ECO:0000259" key="13">
    <source>
        <dbReference type="Pfam" id="PF02163"/>
    </source>
</evidence>
<protein>
    <recommendedName>
        <fullName evidence="13">Peptidase M50 domain-containing protein</fullName>
    </recommendedName>
</protein>
<evidence type="ECO:0000256" key="4">
    <source>
        <dbReference type="ARBA" id="ARBA00022670"/>
    </source>
</evidence>
<dbReference type="GO" id="GO:0006508">
    <property type="term" value="P:proteolysis"/>
    <property type="evidence" value="ECO:0007669"/>
    <property type="project" value="UniProtKB-KW"/>
</dbReference>
<evidence type="ECO:0000256" key="12">
    <source>
        <dbReference type="SAM" id="Phobius"/>
    </source>
</evidence>
<keyword evidence="7" id="KW-0378">Hydrolase</keyword>
<organism evidence="14 15">
    <name type="scientific">Methanopyrus kandleri</name>
    <dbReference type="NCBI Taxonomy" id="2320"/>
    <lineage>
        <taxon>Archaea</taxon>
        <taxon>Methanobacteriati</taxon>
        <taxon>Methanobacteriota</taxon>
        <taxon>Methanomada group</taxon>
        <taxon>Methanopyri</taxon>
        <taxon>Methanopyrales</taxon>
        <taxon>Methanopyraceae</taxon>
        <taxon>Methanopyrus</taxon>
    </lineage>
</organism>
<dbReference type="InterPro" id="IPR008915">
    <property type="entry name" value="Peptidase_M50"/>
</dbReference>
<dbReference type="GO" id="GO:0008237">
    <property type="term" value="F:metallopeptidase activity"/>
    <property type="evidence" value="ECO:0007669"/>
    <property type="project" value="UniProtKB-KW"/>
</dbReference>
<keyword evidence="6" id="KW-0479">Metal-binding</keyword>
<accession>A0A832T7P9</accession>
<dbReference type="GO" id="GO:0046872">
    <property type="term" value="F:metal ion binding"/>
    <property type="evidence" value="ECO:0007669"/>
    <property type="project" value="UniProtKB-KW"/>
</dbReference>
<reference evidence="14" key="1">
    <citation type="journal article" date="2020" name="bioRxiv">
        <title>A rank-normalized archaeal taxonomy based on genome phylogeny resolves widespread incomplete and uneven classifications.</title>
        <authorList>
            <person name="Rinke C."/>
            <person name="Chuvochina M."/>
            <person name="Mussig A.J."/>
            <person name="Chaumeil P.-A."/>
            <person name="Waite D.W."/>
            <person name="Whitman W.B."/>
            <person name="Parks D.H."/>
            <person name="Hugenholtz P."/>
        </authorList>
    </citation>
    <scope>NUCLEOTIDE SEQUENCE</scope>
    <source>
        <strain evidence="14">UBA8853</strain>
    </source>
</reference>
<keyword evidence="4" id="KW-0645">Protease</keyword>
<sequence>MPKIPVGLGYKLAYKGAKLGLWKWGTTAKTGFFSLILHSLIFGPLGVAIVIATLFHELGHYLACKLLDVPASPPVFLPLGGAFVQHGWTDPDKEVFIAAAGPFGGALAGIPLLVIYPKAAVWNGLIQLFNLLPIPPLDGSKVLRGLWMPSPTAWIGVATAVLAAALSLVGILMGLHA</sequence>
<evidence type="ECO:0000256" key="7">
    <source>
        <dbReference type="ARBA" id="ARBA00022801"/>
    </source>
</evidence>
<dbReference type="PANTHER" id="PTHR39188">
    <property type="entry name" value="MEMBRANE-ASSOCIATED ZINC METALLOPROTEASE M50B"/>
    <property type="match status" value="1"/>
</dbReference>
<keyword evidence="5 12" id="KW-0812">Transmembrane</keyword>
<name>A0A832T7P9_9EURY</name>
<evidence type="ECO:0000313" key="15">
    <source>
        <dbReference type="Proteomes" id="UP000619545"/>
    </source>
</evidence>
<feature type="transmembrane region" description="Helical" evidence="12">
    <location>
        <begin position="95"/>
        <end position="116"/>
    </location>
</feature>
<evidence type="ECO:0000256" key="11">
    <source>
        <dbReference type="ARBA" id="ARBA00023136"/>
    </source>
</evidence>
<keyword evidence="8" id="KW-0862">Zinc</keyword>
<evidence type="ECO:0000256" key="9">
    <source>
        <dbReference type="ARBA" id="ARBA00022989"/>
    </source>
</evidence>
<dbReference type="EMBL" id="DUJS01000001">
    <property type="protein sequence ID" value="HII69685.1"/>
    <property type="molecule type" value="Genomic_DNA"/>
</dbReference>
<feature type="domain" description="Peptidase M50" evidence="13">
    <location>
        <begin position="47"/>
        <end position="116"/>
    </location>
</feature>
<evidence type="ECO:0000256" key="1">
    <source>
        <dbReference type="ARBA" id="ARBA00001947"/>
    </source>
</evidence>
<keyword evidence="11 12" id="KW-0472">Membrane</keyword>
<evidence type="ECO:0000256" key="6">
    <source>
        <dbReference type="ARBA" id="ARBA00022723"/>
    </source>
</evidence>